<evidence type="ECO:0000256" key="3">
    <source>
        <dbReference type="ARBA" id="ARBA00022806"/>
    </source>
</evidence>
<evidence type="ECO:0000256" key="5">
    <source>
        <dbReference type="SAM" id="Coils"/>
    </source>
</evidence>
<dbReference type="InterPro" id="IPR051620">
    <property type="entry name" value="ORF904-like_C"/>
</dbReference>
<keyword evidence="2" id="KW-0378">Hydrolase</keyword>
<keyword evidence="1" id="KW-0547">Nucleotide-binding</keyword>
<reference evidence="8" key="2">
    <citation type="submission" date="2020-03" db="EMBL/GenBank/DDBJ databases">
        <title>SpeciesPrimer: A bioinformatics pipeline dedicated to the design of qPCR primers for the quantification of bacterial species.</title>
        <authorList>
            <person name="Dreier M."/>
            <person name="Berthoud H."/>
            <person name="Shani N."/>
            <person name="Wechsler D."/>
            <person name="Junier P."/>
        </authorList>
    </citation>
    <scope>NUCLEOTIDE SEQUENCE [LARGE SCALE GENOMIC DNA]</scope>
    <source>
        <strain evidence="8">FAM13073</strain>
    </source>
</reference>
<dbReference type="PANTHER" id="PTHR35372:SF2">
    <property type="entry name" value="SF3 HELICASE DOMAIN-CONTAINING PROTEIN"/>
    <property type="match status" value="1"/>
</dbReference>
<evidence type="ECO:0000256" key="1">
    <source>
        <dbReference type="ARBA" id="ARBA00022741"/>
    </source>
</evidence>
<evidence type="ECO:0000313" key="8">
    <source>
        <dbReference type="Proteomes" id="UP000472573"/>
    </source>
</evidence>
<dbReference type="Gene3D" id="3.40.50.300">
    <property type="entry name" value="P-loop containing nucleotide triphosphate hydrolases"/>
    <property type="match status" value="1"/>
</dbReference>
<dbReference type="Proteomes" id="UP000472573">
    <property type="component" value="Unassembled WGS sequence"/>
</dbReference>
<dbReference type="Pfam" id="PF19263">
    <property type="entry name" value="DUF5906"/>
    <property type="match status" value="1"/>
</dbReference>
<protein>
    <submittedName>
        <fullName evidence="7">DNA primase</fullName>
    </submittedName>
</protein>
<keyword evidence="5" id="KW-0175">Coiled coil</keyword>
<dbReference type="InterPro" id="IPR006500">
    <property type="entry name" value="Helicase_put_C_phage/plasmid"/>
</dbReference>
<dbReference type="EMBL" id="WENB01000008">
    <property type="protein sequence ID" value="KAF0412267.1"/>
    <property type="molecule type" value="Genomic_DNA"/>
</dbReference>
<evidence type="ECO:0000256" key="2">
    <source>
        <dbReference type="ARBA" id="ARBA00022801"/>
    </source>
</evidence>
<keyword evidence="3" id="KW-0347">Helicase</keyword>
<dbReference type="InterPro" id="IPR045455">
    <property type="entry name" value="NrS-1_pol-like_helicase"/>
</dbReference>
<proteinExistence type="predicted"/>
<keyword evidence="4" id="KW-0067">ATP-binding</keyword>
<dbReference type="InterPro" id="IPR014818">
    <property type="entry name" value="Phage/plasmid_primase_P4_C"/>
</dbReference>
<dbReference type="InterPro" id="IPR014015">
    <property type="entry name" value="Helicase_SF3_DNA-vir"/>
</dbReference>
<feature type="domain" description="SF3 helicase" evidence="6">
    <location>
        <begin position="199"/>
        <end position="354"/>
    </location>
</feature>
<dbReference type="InterPro" id="IPR027417">
    <property type="entry name" value="P-loop_NTPase"/>
</dbReference>
<dbReference type="PANTHER" id="PTHR35372">
    <property type="entry name" value="ATP BINDING PROTEIN-RELATED"/>
    <property type="match status" value="1"/>
</dbReference>
<accession>A0ABQ6XEL6</accession>
<evidence type="ECO:0000259" key="6">
    <source>
        <dbReference type="PROSITE" id="PS51206"/>
    </source>
</evidence>
<dbReference type="NCBIfam" id="TIGR01613">
    <property type="entry name" value="primase_Cterm"/>
    <property type="match status" value="1"/>
</dbReference>
<sequence>MKDIKGFEQSEVSKNQVSESIKYFKNEHNMRQILKSEALKVKKMIQTEKQAQNGILPELKPRAVADIFEQHFYCIKLSNQEGERVLFYDCFVGIYVRNYDQIKRYIAMIEPNLNEKQAESVIYHIGNDTKIKPETKSRTLIPVGNGIYDLKQHKLLPFSHKYVFLTKIKTNYVDKPLVPNINGWTVDDWFLELAKGDQQIVNLFWEVISDSINGNFSRRTAIFLVSTQGSTGKGSFQSLIINLVGMENVATLKVNEFDSRFALENIDGKTVVIGDDIAPDIYIKDSSNFNSVVSGDPIQIEPKGKKAYPAILTPAVIQSSNGMPNFHNKEGTNRRLLIIPFNNHFEGDGNNWNIKDDYLKRDKVLQYVLYQALQLDFTKFSVPDASSKALDDFKLENDPVRAFKVEYFDKWDLTKVPVSYVYEVYVIYCEARGQKRMSQAKFTRQFLELIKNKYEKKKTRYNDAEASAVKAVIEEAVKELDRLNKIYSHDFSLETEKTFNSYVPCSS</sequence>
<reference evidence="7 8" key="1">
    <citation type="submission" date="2019-10" db="EMBL/GenBank/DDBJ databases">
        <authorList>
            <person name="Irmler S."/>
            <person name="Berthoud H."/>
            <person name="Roetschi A."/>
            <person name="Arias E."/>
            <person name="Shani N."/>
            <person name="Wuethrich D."/>
            <person name="Bruggmann R."/>
        </authorList>
    </citation>
    <scope>NUCLEOTIDE SEQUENCE [LARGE SCALE GENOMIC DNA]</scope>
    <source>
        <strain evidence="7 8">FAM13073</strain>
    </source>
</reference>
<name>A0ABQ6XEL6_PEDPE</name>
<dbReference type="Pfam" id="PF08706">
    <property type="entry name" value="D5_N"/>
    <property type="match status" value="1"/>
</dbReference>
<comment type="caution">
    <text evidence="7">The sequence shown here is derived from an EMBL/GenBank/DDBJ whole genome shotgun (WGS) entry which is preliminary data.</text>
</comment>
<gene>
    <name evidence="7" type="ORF">GBO79_09655</name>
</gene>
<dbReference type="PROSITE" id="PS51206">
    <property type="entry name" value="SF3_HELICASE_1"/>
    <property type="match status" value="1"/>
</dbReference>
<evidence type="ECO:0000313" key="7">
    <source>
        <dbReference type="EMBL" id="KAF0412267.1"/>
    </source>
</evidence>
<organism evidence="7 8">
    <name type="scientific">Pediococcus pentosaceus</name>
    <dbReference type="NCBI Taxonomy" id="1255"/>
    <lineage>
        <taxon>Bacteria</taxon>
        <taxon>Bacillati</taxon>
        <taxon>Bacillota</taxon>
        <taxon>Bacilli</taxon>
        <taxon>Lactobacillales</taxon>
        <taxon>Lactobacillaceae</taxon>
        <taxon>Pediococcus</taxon>
    </lineage>
</organism>
<feature type="coiled-coil region" evidence="5">
    <location>
        <begin position="447"/>
        <end position="486"/>
    </location>
</feature>
<evidence type="ECO:0000256" key="4">
    <source>
        <dbReference type="ARBA" id="ARBA00022840"/>
    </source>
</evidence>
<dbReference type="Pfam" id="PF03288">
    <property type="entry name" value="Pox_D5"/>
    <property type="match status" value="1"/>
</dbReference>
<dbReference type="InterPro" id="IPR004968">
    <property type="entry name" value="DNA_primase/NTPase_C"/>
</dbReference>
<keyword evidence="8" id="KW-1185">Reference proteome</keyword>
<dbReference type="SMART" id="SM00885">
    <property type="entry name" value="D5_N"/>
    <property type="match status" value="1"/>
</dbReference>
<dbReference type="SUPFAM" id="SSF52540">
    <property type="entry name" value="P-loop containing nucleoside triphosphate hydrolases"/>
    <property type="match status" value="1"/>
</dbReference>